<comment type="caution">
    <text evidence="2">The sequence shown here is derived from an EMBL/GenBank/DDBJ whole genome shotgun (WGS) entry which is preliminary data.</text>
</comment>
<sequence>GGPTFGSFYIVSKQIKAKDGTLVVQWPAFLLARNLLDVHSLTGHKEEEPLKYTEEVAAAASVSQQRGEACVCGTTSLISHRLRNGENIAFILKDTGVLLIERARVQMKFY</sequence>
<reference evidence="2 3" key="1">
    <citation type="submission" date="2018-01" db="EMBL/GenBank/DDBJ databases">
        <title>Comparison of the Chinese Bamboo Partridge and Red Junglefowl genome sequences highlights the importance of demography in genome evolution.</title>
        <authorList>
            <person name="Tiley G.P."/>
            <person name="Kimball R.T."/>
            <person name="Braun E.L."/>
            <person name="Burleigh J.G."/>
        </authorList>
    </citation>
    <scope>NUCLEOTIDE SEQUENCE [LARGE SCALE GENOMIC DNA]</scope>
    <source>
        <strain evidence="2">RTK389</strain>
        <tissue evidence="2">Blood</tissue>
    </source>
</reference>
<keyword evidence="3" id="KW-1185">Reference proteome</keyword>
<feature type="domain" description="CCDC81 HU" evidence="1">
    <location>
        <begin position="50"/>
        <end position="110"/>
    </location>
</feature>
<dbReference type="InterPro" id="IPR026295">
    <property type="entry name" value="CCD81"/>
</dbReference>
<organism evidence="2 3">
    <name type="scientific">Bambusicola thoracicus</name>
    <name type="common">Chinese bamboo-partridge</name>
    <name type="synonym">Perdix thoracica</name>
    <dbReference type="NCBI Taxonomy" id="9083"/>
    <lineage>
        <taxon>Eukaryota</taxon>
        <taxon>Metazoa</taxon>
        <taxon>Chordata</taxon>
        <taxon>Craniata</taxon>
        <taxon>Vertebrata</taxon>
        <taxon>Euteleostomi</taxon>
        <taxon>Archelosauria</taxon>
        <taxon>Archosauria</taxon>
        <taxon>Dinosauria</taxon>
        <taxon>Saurischia</taxon>
        <taxon>Theropoda</taxon>
        <taxon>Coelurosauria</taxon>
        <taxon>Aves</taxon>
        <taxon>Neognathae</taxon>
        <taxon>Galloanserae</taxon>
        <taxon>Galliformes</taxon>
        <taxon>Phasianidae</taxon>
        <taxon>Perdicinae</taxon>
        <taxon>Bambusicola</taxon>
    </lineage>
</organism>
<name>A0A2P4SF79_BAMTH</name>
<evidence type="ECO:0000313" key="2">
    <source>
        <dbReference type="EMBL" id="POI22775.1"/>
    </source>
</evidence>
<dbReference type="PANTHER" id="PTHR14362:SF2">
    <property type="entry name" value="COILED-COIL DOMAIN-CONTAINING PROTEIN 81"/>
    <property type="match status" value="1"/>
</dbReference>
<gene>
    <name evidence="2" type="ORF">CIB84_013477</name>
</gene>
<dbReference type="InterPro" id="IPR040673">
    <property type="entry name" value="CCDC81_HU_dom_2"/>
</dbReference>
<dbReference type="Proteomes" id="UP000237246">
    <property type="component" value="Unassembled WGS sequence"/>
</dbReference>
<protein>
    <recommendedName>
        <fullName evidence="1">CCDC81 HU domain-containing protein</fullName>
    </recommendedName>
</protein>
<dbReference type="OrthoDB" id="9115270at2759"/>
<evidence type="ECO:0000313" key="3">
    <source>
        <dbReference type="Proteomes" id="UP000237246"/>
    </source>
</evidence>
<dbReference type="AlphaFoldDB" id="A0A2P4SF79"/>
<dbReference type="EMBL" id="PPHD01055002">
    <property type="protein sequence ID" value="POI22775.1"/>
    <property type="molecule type" value="Genomic_DNA"/>
</dbReference>
<proteinExistence type="predicted"/>
<accession>A0A2P4SF79</accession>
<dbReference type="GO" id="GO:0005815">
    <property type="term" value="C:microtubule organizing center"/>
    <property type="evidence" value="ECO:0007669"/>
    <property type="project" value="TreeGrafter"/>
</dbReference>
<dbReference type="Pfam" id="PF18289">
    <property type="entry name" value="HU-CCDC81_euk_2"/>
    <property type="match status" value="1"/>
</dbReference>
<evidence type="ECO:0000259" key="1">
    <source>
        <dbReference type="Pfam" id="PF18289"/>
    </source>
</evidence>
<feature type="non-terminal residue" evidence="2">
    <location>
        <position position="1"/>
    </location>
</feature>
<dbReference type="PANTHER" id="PTHR14362">
    <property type="entry name" value="COILED-COIL DOMAIN-CONTAINING PROTEIN 81"/>
    <property type="match status" value="1"/>
</dbReference>